<sequence>MPTPAPHHPSLRGAAAPSRGRMHGSSVLVPIPMPHRSPELGTPRRSSRFLSLTAVPAQDTEHGSPAGRGSAPGAQVAGAGATQLCRGAGAVAWVRSWRSRLVLELKRLPHWAQPWGRVPVCTAWCRARWDLRLKPRPHCSQVKGRAPACALVWAIRLGRELKQRPHWGQAKGRSPVCTRRCRSRCWLWAKPRPQSGQAKGRSPVWVRWCVVRLGLWLKVFSQWGQA</sequence>
<dbReference type="AlphaFoldDB" id="A0A8B9T5S3"/>
<dbReference type="Proteomes" id="UP000694400">
    <property type="component" value="Chromosome 2"/>
</dbReference>
<evidence type="ECO:0000313" key="3">
    <source>
        <dbReference type="Proteomes" id="UP000694400"/>
    </source>
</evidence>
<dbReference type="Ensembl" id="ENSAPLT00020017594.1">
    <property type="protein sequence ID" value="ENSAPLP00020016305.1"/>
    <property type="gene ID" value="ENSAPLG00020011750.1"/>
</dbReference>
<reference evidence="2" key="3">
    <citation type="submission" date="2025-09" db="UniProtKB">
        <authorList>
            <consortium name="Ensembl"/>
        </authorList>
    </citation>
    <scope>IDENTIFICATION</scope>
</reference>
<feature type="region of interest" description="Disordered" evidence="1">
    <location>
        <begin position="1"/>
        <end position="44"/>
    </location>
</feature>
<accession>A0A8B9T5S3</accession>
<proteinExistence type="predicted"/>
<name>A0A8B9T5S3_ANAPL</name>
<organism evidence="2 3">
    <name type="scientific">Anas platyrhynchos</name>
    <name type="common">Mallard</name>
    <name type="synonym">Anas boschas</name>
    <dbReference type="NCBI Taxonomy" id="8839"/>
    <lineage>
        <taxon>Eukaryota</taxon>
        <taxon>Metazoa</taxon>
        <taxon>Chordata</taxon>
        <taxon>Craniata</taxon>
        <taxon>Vertebrata</taxon>
        <taxon>Euteleostomi</taxon>
        <taxon>Archelosauria</taxon>
        <taxon>Archosauria</taxon>
        <taxon>Dinosauria</taxon>
        <taxon>Saurischia</taxon>
        <taxon>Theropoda</taxon>
        <taxon>Coelurosauria</taxon>
        <taxon>Aves</taxon>
        <taxon>Neognathae</taxon>
        <taxon>Galloanserae</taxon>
        <taxon>Anseriformes</taxon>
        <taxon>Anatidae</taxon>
        <taxon>Anatinae</taxon>
        <taxon>Anas</taxon>
    </lineage>
</organism>
<evidence type="ECO:0000313" key="2">
    <source>
        <dbReference type="Ensembl" id="ENSAPLP00020016305.1"/>
    </source>
</evidence>
<protein>
    <submittedName>
        <fullName evidence="2">Uncharacterized protein</fullName>
    </submittedName>
</protein>
<evidence type="ECO:0000256" key="1">
    <source>
        <dbReference type="SAM" id="MobiDB-lite"/>
    </source>
</evidence>
<reference evidence="2" key="1">
    <citation type="submission" date="2019-08" db="EMBL/GenBank/DDBJ databases">
        <title>Three high-quality genomes provides insights into domestication of ducks.</title>
        <authorList>
            <person name="Hou Z.C."/>
            <person name="Zhu F."/>
            <person name="Yin Z.T."/>
            <person name="Zhang F."/>
        </authorList>
    </citation>
    <scope>NUCLEOTIDE SEQUENCE [LARGE SCALE GENOMIC DNA]</scope>
</reference>
<reference evidence="2" key="2">
    <citation type="submission" date="2025-08" db="UniProtKB">
        <authorList>
            <consortium name="Ensembl"/>
        </authorList>
    </citation>
    <scope>IDENTIFICATION</scope>
</reference>